<dbReference type="InterPro" id="IPR012337">
    <property type="entry name" value="RNaseH-like_sf"/>
</dbReference>
<protein>
    <submittedName>
        <fullName evidence="2">Transposase</fullName>
    </submittedName>
</protein>
<dbReference type="Pfam" id="PF13683">
    <property type="entry name" value="rve_3"/>
    <property type="match status" value="1"/>
</dbReference>
<reference evidence="2" key="1">
    <citation type="submission" date="2013-08" db="EMBL/GenBank/DDBJ databases">
        <authorList>
            <person name="Mendez C."/>
            <person name="Richter M."/>
            <person name="Ferrer M."/>
            <person name="Sanchez J."/>
        </authorList>
    </citation>
    <scope>NUCLEOTIDE SEQUENCE</scope>
</reference>
<reference evidence="2" key="2">
    <citation type="journal article" date="2014" name="ISME J.">
        <title>Microbial stratification in low pH oxic and suboxic macroscopic growths along an acid mine drainage.</title>
        <authorList>
            <person name="Mendez-Garcia C."/>
            <person name="Mesa V."/>
            <person name="Sprenger R.R."/>
            <person name="Richter M."/>
            <person name="Diez M.S."/>
            <person name="Solano J."/>
            <person name="Bargiela R."/>
            <person name="Golyshina O.V."/>
            <person name="Manteca A."/>
            <person name="Ramos J.L."/>
            <person name="Gallego J.R."/>
            <person name="Llorente I."/>
            <person name="Martins Dos Santos V.A."/>
            <person name="Jensen O.N."/>
            <person name="Pelaez A.I."/>
            <person name="Sanchez J."/>
            <person name="Ferrer M."/>
        </authorList>
    </citation>
    <scope>NUCLEOTIDE SEQUENCE</scope>
</reference>
<dbReference type="EMBL" id="AUZX01004577">
    <property type="protein sequence ID" value="EQD70427.1"/>
    <property type="molecule type" value="Genomic_DNA"/>
</dbReference>
<accession>T1BKW0</accession>
<dbReference type="SUPFAM" id="SSF53098">
    <property type="entry name" value="Ribonuclease H-like"/>
    <property type="match status" value="1"/>
</dbReference>
<dbReference type="AlphaFoldDB" id="T1BKW0"/>
<name>T1BKW0_9ZZZZ</name>
<dbReference type="GO" id="GO:0015074">
    <property type="term" value="P:DNA integration"/>
    <property type="evidence" value="ECO:0007669"/>
    <property type="project" value="InterPro"/>
</dbReference>
<gene>
    <name evidence="2" type="ORF">B1A_06294</name>
</gene>
<dbReference type="InterPro" id="IPR001584">
    <property type="entry name" value="Integrase_cat-core"/>
</dbReference>
<organism evidence="2">
    <name type="scientific">mine drainage metagenome</name>
    <dbReference type="NCBI Taxonomy" id="410659"/>
    <lineage>
        <taxon>unclassified sequences</taxon>
        <taxon>metagenomes</taxon>
        <taxon>ecological metagenomes</taxon>
    </lineage>
</organism>
<feature type="domain" description="Integrase catalytic" evidence="1">
    <location>
        <begin position="5"/>
        <end position="58"/>
    </location>
</feature>
<evidence type="ECO:0000313" key="2">
    <source>
        <dbReference type="EMBL" id="EQD70427.1"/>
    </source>
</evidence>
<proteinExistence type="predicted"/>
<sequence length="87" mass="9708">MTVISNALAETTNGLYKTELIYPQGTFEGIVDLEWATLSCVDWFNRRRLHGALGMIPPAEFEANHYALKEAKLLASHPLDQDESSLS</sequence>
<comment type="caution">
    <text evidence="2">The sequence shown here is derived from an EMBL/GenBank/DDBJ whole genome shotgun (WGS) entry which is preliminary data.</text>
</comment>
<evidence type="ECO:0000259" key="1">
    <source>
        <dbReference type="Pfam" id="PF13683"/>
    </source>
</evidence>